<dbReference type="EMBL" id="JAUUTY010000002">
    <property type="protein sequence ID" value="KAK1677710.1"/>
    <property type="molecule type" value="Genomic_DNA"/>
</dbReference>
<dbReference type="Pfam" id="PF03478">
    <property type="entry name" value="Beta-prop_KIB1-4"/>
    <property type="match status" value="1"/>
</dbReference>
<name>A0AAD8T8B3_LOLMU</name>
<comment type="caution">
    <text evidence="2">The sequence shown here is derived from an EMBL/GenBank/DDBJ whole genome shotgun (WGS) entry which is preliminary data.</text>
</comment>
<feature type="domain" description="KIB1-4 beta-propeller" evidence="1">
    <location>
        <begin position="15"/>
        <end position="199"/>
    </location>
</feature>
<accession>A0AAD8T8B3</accession>
<dbReference type="Proteomes" id="UP001231189">
    <property type="component" value="Unassembled WGS sequence"/>
</dbReference>
<evidence type="ECO:0000313" key="2">
    <source>
        <dbReference type="EMBL" id="KAK1677710.1"/>
    </source>
</evidence>
<reference evidence="2" key="1">
    <citation type="submission" date="2023-07" db="EMBL/GenBank/DDBJ databases">
        <title>A chromosome-level genome assembly of Lolium multiflorum.</title>
        <authorList>
            <person name="Chen Y."/>
            <person name="Copetti D."/>
            <person name="Kolliker R."/>
            <person name="Studer B."/>
        </authorList>
    </citation>
    <scope>NUCLEOTIDE SEQUENCE</scope>
    <source>
        <strain evidence="2">02402/16</strain>
        <tissue evidence="2">Leaf</tissue>
    </source>
</reference>
<organism evidence="2 3">
    <name type="scientific">Lolium multiflorum</name>
    <name type="common">Italian ryegrass</name>
    <name type="synonym">Lolium perenne subsp. multiflorum</name>
    <dbReference type="NCBI Taxonomy" id="4521"/>
    <lineage>
        <taxon>Eukaryota</taxon>
        <taxon>Viridiplantae</taxon>
        <taxon>Streptophyta</taxon>
        <taxon>Embryophyta</taxon>
        <taxon>Tracheophyta</taxon>
        <taxon>Spermatophyta</taxon>
        <taxon>Magnoliopsida</taxon>
        <taxon>Liliopsida</taxon>
        <taxon>Poales</taxon>
        <taxon>Poaceae</taxon>
        <taxon>BOP clade</taxon>
        <taxon>Pooideae</taxon>
        <taxon>Poodae</taxon>
        <taxon>Poeae</taxon>
        <taxon>Poeae Chloroplast Group 2 (Poeae type)</taxon>
        <taxon>Loliodinae</taxon>
        <taxon>Loliinae</taxon>
        <taxon>Lolium</taxon>
    </lineage>
</organism>
<protein>
    <recommendedName>
        <fullName evidence="1">KIB1-4 beta-propeller domain-containing protein</fullName>
    </recommendedName>
</protein>
<dbReference type="PANTHER" id="PTHR33127">
    <property type="entry name" value="TRANSMEMBRANE PROTEIN"/>
    <property type="match status" value="1"/>
</dbReference>
<proteinExistence type="predicted"/>
<dbReference type="PANTHER" id="PTHR33127:SF85">
    <property type="entry name" value="OS11G0436500 PROTEIN"/>
    <property type="match status" value="1"/>
</dbReference>
<evidence type="ECO:0000313" key="3">
    <source>
        <dbReference type="Proteomes" id="UP001231189"/>
    </source>
</evidence>
<evidence type="ECO:0000259" key="1">
    <source>
        <dbReference type="Pfam" id="PF03478"/>
    </source>
</evidence>
<gene>
    <name evidence="2" type="ORF">QYE76_038558</name>
</gene>
<keyword evidence="3" id="KW-1185">Reference proteome</keyword>
<dbReference type="InterPro" id="IPR005174">
    <property type="entry name" value="KIB1-4_b-propeller"/>
</dbReference>
<dbReference type="AlphaFoldDB" id="A0AAD8T8B3"/>
<sequence length="237" mass="26153">MGWHGRHCSRSGNVTDPSCVVLLVELDDPFILYHRIGDGGGRNHQWHEHEYDIGSQPYDPPDDLTLLEKTVITPIAACRGKFYFNPMDEMGVIDFSSPDRDAGPAFGSIAAERGDRVTLAKVFLVESQGELYKVSLLFDVADVYTVTGSSVHVMDFESSRWRRVGDLGGRAFVLSLFNFGASCESGGEAGLRGDCVYVAYPVARELLVFDVKDGSMESVKLDEAPKSDKAFWVLPSY</sequence>